<name>A0A1L3I3J6_9RHOB</name>
<proteinExistence type="predicted"/>
<dbReference type="STRING" id="1844006.PhaeoP97_01197"/>
<dbReference type="EMBL" id="CP016364">
    <property type="protein sequence ID" value="APG46622.1"/>
    <property type="molecule type" value="Genomic_DNA"/>
</dbReference>
<keyword evidence="2" id="KW-1185">Reference proteome</keyword>
<organism evidence="1 2">
    <name type="scientific">Phaeobacter porticola</name>
    <dbReference type="NCBI Taxonomy" id="1844006"/>
    <lineage>
        <taxon>Bacteria</taxon>
        <taxon>Pseudomonadati</taxon>
        <taxon>Pseudomonadota</taxon>
        <taxon>Alphaproteobacteria</taxon>
        <taxon>Rhodobacterales</taxon>
        <taxon>Roseobacteraceae</taxon>
        <taxon>Phaeobacter</taxon>
    </lineage>
</organism>
<evidence type="ECO:0000313" key="1">
    <source>
        <dbReference type="EMBL" id="APG46622.1"/>
    </source>
</evidence>
<dbReference type="InterPro" id="IPR027417">
    <property type="entry name" value="P-loop_NTPase"/>
</dbReference>
<accession>A0A1L3I3J6</accession>
<dbReference type="OrthoDB" id="288532at2"/>
<evidence type="ECO:0000313" key="2">
    <source>
        <dbReference type="Proteomes" id="UP000183859"/>
    </source>
</evidence>
<dbReference type="GO" id="GO:0016740">
    <property type="term" value="F:transferase activity"/>
    <property type="evidence" value="ECO:0007669"/>
    <property type="project" value="UniProtKB-KW"/>
</dbReference>
<protein>
    <submittedName>
        <fullName evidence="1">Sulfotransferase family protein</fullName>
    </submittedName>
</protein>
<reference evidence="2" key="1">
    <citation type="submission" date="2016-07" db="EMBL/GenBank/DDBJ databases">
        <title>Phaeobacter portensis sp. nov., a tropodithietic acid producing bacterium isolated from a German harbor.</title>
        <authorList>
            <person name="Freese H.M."/>
            <person name="Bunk B."/>
            <person name="Breider S."/>
            <person name="Brinkhoff T."/>
        </authorList>
    </citation>
    <scope>NUCLEOTIDE SEQUENCE [LARGE SCALE GENOMIC DNA]</scope>
    <source>
        <strain evidence="2">P97</strain>
    </source>
</reference>
<dbReference type="Proteomes" id="UP000183859">
    <property type="component" value="Chromosome"/>
</dbReference>
<dbReference type="SUPFAM" id="SSF52540">
    <property type="entry name" value="P-loop containing nucleoside triphosphate hydrolases"/>
    <property type="match status" value="1"/>
</dbReference>
<dbReference type="RefSeq" id="WP_072506326.1">
    <property type="nucleotide sequence ID" value="NZ_CP016364.1"/>
</dbReference>
<dbReference type="AlphaFoldDB" id="A0A1L3I3J6"/>
<sequence>MILSLGRSYVFVHIPKTGGTALALALEARAMADDMMLGDTPKALHRRRRLQGIETRGRLWKHSTLGDIEGLVPDARLRGLFAFTLVRNPWDRVLSLYHWLRAQGFNHPTVPLAKTLNFDAFACHPMILSGLRSTPASAYMRHADGAVQCDLFIRLEQFATDAAPLFDHLGFELQLPRANVSERPRAWQDSYSDAARKAVAEVCAEDIAQFEYSFNDSPVDL</sequence>
<dbReference type="Gene3D" id="3.40.50.300">
    <property type="entry name" value="P-loop containing nucleotide triphosphate hydrolases"/>
    <property type="match status" value="1"/>
</dbReference>
<gene>
    <name evidence="1" type="ORF">PhaeoP97_01197</name>
</gene>
<dbReference type="KEGG" id="php:PhaeoP97_01197"/>
<keyword evidence="1" id="KW-0808">Transferase</keyword>